<dbReference type="InterPro" id="IPR050383">
    <property type="entry name" value="GlyoxalaseI/FosfomycinResist"/>
</dbReference>
<dbReference type="Proteomes" id="UP001155840">
    <property type="component" value="Unassembled WGS sequence"/>
</dbReference>
<reference evidence="2" key="1">
    <citation type="submission" date="2020-03" db="EMBL/GenBank/DDBJ databases">
        <title>Ferranicluibacter endophyticum gen. nov., sp. nov., a new genus isolated from Rubus ulmifolius Schott. stem.</title>
        <authorList>
            <person name="Roca-Couso R."/>
            <person name="Flores-Felix J.D."/>
            <person name="Igual J.M."/>
            <person name="Rivas R."/>
        </authorList>
    </citation>
    <scope>NUCLEOTIDE SEQUENCE</scope>
    <source>
        <strain evidence="2">CRRU44</strain>
    </source>
</reference>
<dbReference type="AlphaFoldDB" id="A0AA44CBY5"/>
<dbReference type="InterPro" id="IPR004360">
    <property type="entry name" value="Glyas_Fos-R_dOase_dom"/>
</dbReference>
<dbReference type="PANTHER" id="PTHR21366:SF14">
    <property type="entry name" value="GLYOXALASE DOMAIN-CONTAINING PROTEIN 5"/>
    <property type="match status" value="1"/>
</dbReference>
<dbReference type="PROSITE" id="PS51819">
    <property type="entry name" value="VOC"/>
    <property type="match status" value="1"/>
</dbReference>
<dbReference type="RefSeq" id="WP_167130176.1">
    <property type="nucleotide sequence ID" value="NZ_JAANCM010000010.1"/>
</dbReference>
<evidence type="ECO:0000313" key="3">
    <source>
        <dbReference type="Proteomes" id="UP001155840"/>
    </source>
</evidence>
<accession>A0AA44CBY5</accession>
<keyword evidence="3" id="KW-1185">Reference proteome</keyword>
<protein>
    <submittedName>
        <fullName evidence="2">Biphenyl-2,3-diol 1,2-dioxygenase</fullName>
    </submittedName>
</protein>
<feature type="domain" description="VOC" evidence="1">
    <location>
        <begin position="12"/>
        <end position="142"/>
    </location>
</feature>
<sequence>MTLNNETIVHPRLHHLGLTTGSTNPMVEWYRTVLGMSVVHQTSSAAGKHSDEAIKTTWVSNDEANHRLAFVELPGLQSDPIRSRRSRVQHFAFEYRALEELLGTYQRLRGLGILPVLCADQGAQTAFYYKDPDQNIVEVDVDNFGNPWTSSEYIRTSPEFASNPLGVFVDPDKMIAAHDRGATAWEIHVLARSGEFVPDKPYSLQVFM</sequence>
<dbReference type="EMBL" id="JAANCM010000010">
    <property type="protein sequence ID" value="NHT77613.1"/>
    <property type="molecule type" value="Genomic_DNA"/>
</dbReference>
<dbReference type="Pfam" id="PF00903">
    <property type="entry name" value="Glyoxalase"/>
    <property type="match status" value="1"/>
</dbReference>
<dbReference type="InterPro" id="IPR029068">
    <property type="entry name" value="Glyas_Bleomycin-R_OHBP_Dase"/>
</dbReference>
<name>A0AA44CBY5_9HYPH</name>
<gene>
    <name evidence="2" type="ORF">G8E10_18030</name>
</gene>
<dbReference type="Gene3D" id="3.10.180.10">
    <property type="entry name" value="2,3-Dihydroxybiphenyl 1,2-Dioxygenase, domain 1"/>
    <property type="match status" value="1"/>
</dbReference>
<evidence type="ECO:0000259" key="1">
    <source>
        <dbReference type="PROSITE" id="PS51819"/>
    </source>
</evidence>
<comment type="caution">
    <text evidence="2">The sequence shown here is derived from an EMBL/GenBank/DDBJ whole genome shotgun (WGS) entry which is preliminary data.</text>
</comment>
<dbReference type="PANTHER" id="PTHR21366">
    <property type="entry name" value="GLYOXALASE FAMILY PROTEIN"/>
    <property type="match status" value="1"/>
</dbReference>
<evidence type="ECO:0000313" key="2">
    <source>
        <dbReference type="EMBL" id="NHT77613.1"/>
    </source>
</evidence>
<dbReference type="InterPro" id="IPR037523">
    <property type="entry name" value="VOC_core"/>
</dbReference>
<organism evidence="2 3">
    <name type="scientific">Ferranicluibacter rubi</name>
    <dbReference type="NCBI Taxonomy" id="2715133"/>
    <lineage>
        <taxon>Bacteria</taxon>
        <taxon>Pseudomonadati</taxon>
        <taxon>Pseudomonadota</taxon>
        <taxon>Alphaproteobacteria</taxon>
        <taxon>Hyphomicrobiales</taxon>
        <taxon>Rhizobiaceae</taxon>
        <taxon>Ferranicluibacter</taxon>
    </lineage>
</organism>
<proteinExistence type="predicted"/>
<dbReference type="SUPFAM" id="SSF54593">
    <property type="entry name" value="Glyoxalase/Bleomycin resistance protein/Dihydroxybiphenyl dioxygenase"/>
    <property type="match status" value="1"/>
</dbReference>